<accession>A0A7W7GW03</accession>
<keyword evidence="2" id="KW-1185">Reference proteome</keyword>
<dbReference type="Proteomes" id="UP000546162">
    <property type="component" value="Unassembled WGS sequence"/>
</dbReference>
<reference evidence="1 2" key="1">
    <citation type="submission" date="2020-08" db="EMBL/GenBank/DDBJ databases">
        <title>Sequencing the genomes of 1000 actinobacteria strains.</title>
        <authorList>
            <person name="Klenk H.-P."/>
        </authorList>
    </citation>
    <scope>NUCLEOTIDE SEQUENCE [LARGE SCALE GENOMIC DNA]</scope>
    <source>
        <strain evidence="1 2">DSM 45809</strain>
    </source>
</reference>
<evidence type="ECO:0000313" key="1">
    <source>
        <dbReference type="EMBL" id="MBB4739313.1"/>
    </source>
</evidence>
<organism evidence="1 2">
    <name type="scientific">Actinoplanes octamycinicus</name>
    <dbReference type="NCBI Taxonomy" id="135948"/>
    <lineage>
        <taxon>Bacteria</taxon>
        <taxon>Bacillati</taxon>
        <taxon>Actinomycetota</taxon>
        <taxon>Actinomycetes</taxon>
        <taxon>Micromonosporales</taxon>
        <taxon>Micromonosporaceae</taxon>
        <taxon>Actinoplanes</taxon>
    </lineage>
</organism>
<evidence type="ECO:0000313" key="2">
    <source>
        <dbReference type="Proteomes" id="UP000546162"/>
    </source>
</evidence>
<dbReference type="AlphaFoldDB" id="A0A7W7GW03"/>
<protein>
    <submittedName>
        <fullName evidence="1">Uncharacterized protein</fullName>
    </submittedName>
</protein>
<dbReference type="RefSeq" id="WP_185039874.1">
    <property type="nucleotide sequence ID" value="NZ_BAABFG010000005.1"/>
</dbReference>
<comment type="caution">
    <text evidence="1">The sequence shown here is derived from an EMBL/GenBank/DDBJ whole genome shotgun (WGS) entry which is preliminary data.</text>
</comment>
<name>A0A7W7GW03_9ACTN</name>
<dbReference type="EMBL" id="JACHNB010000001">
    <property type="protein sequence ID" value="MBB4739313.1"/>
    <property type="molecule type" value="Genomic_DNA"/>
</dbReference>
<proteinExistence type="predicted"/>
<sequence length="65" mass="7035">MQLPAAYVHGLHAVTRELHSARPDAPVVPARARRAARTRSLLARALYRVSAAVAPAGRPPEALFR</sequence>
<gene>
    <name evidence="1" type="ORF">BJY16_002772</name>
</gene>